<feature type="region of interest" description="Disordered" evidence="1">
    <location>
        <begin position="215"/>
        <end position="237"/>
    </location>
</feature>
<sequence>MEHLQEFLDLPSDPEEAFAVYQSEKWKQLNERLRVENRPDWSVEREYVDAIIAFDEVYSLSFFDNYKDVPSDDNFFGSYYKQFVRLSAKLTLKINLEAARRIKSSGSEIVVLDPASRSAIRQLIDAIRQNIDTLSISEEKRRTLFRKLNAFAAEIDQNLTRVEAFKSFALEVNQAAANASEEWRPVWERVDRVLGMLDSAKHWVESLPAWSERKKLEGPKKQLAAPQTKDLEDEIPF</sequence>
<name>A0A6L9MLE7_9HYPH</name>
<dbReference type="AlphaFoldDB" id="A0A6L9MLE7"/>
<accession>A0A6L9MLE7</accession>
<evidence type="ECO:0000313" key="3">
    <source>
        <dbReference type="Proteomes" id="UP000476332"/>
    </source>
</evidence>
<reference evidence="2 3" key="1">
    <citation type="submission" date="2020-01" db="EMBL/GenBank/DDBJ databases">
        <title>Genomes of bacteria type strains.</title>
        <authorList>
            <person name="Chen J."/>
            <person name="Zhu S."/>
            <person name="Chen J."/>
        </authorList>
    </citation>
    <scope>NUCLEOTIDE SEQUENCE [LARGE SCALE GENOMIC DNA]</scope>
    <source>
        <strain evidence="2 3">KCTC 52919</strain>
    </source>
</reference>
<dbReference type="Proteomes" id="UP000476332">
    <property type="component" value="Unassembled WGS sequence"/>
</dbReference>
<proteinExistence type="predicted"/>
<evidence type="ECO:0000313" key="2">
    <source>
        <dbReference type="EMBL" id="NDV88310.1"/>
    </source>
</evidence>
<gene>
    <name evidence="2" type="ORF">GTW51_16540</name>
</gene>
<protein>
    <submittedName>
        <fullName evidence="2">Uncharacterized protein</fullName>
    </submittedName>
</protein>
<evidence type="ECO:0000256" key="1">
    <source>
        <dbReference type="SAM" id="MobiDB-lite"/>
    </source>
</evidence>
<comment type="caution">
    <text evidence="2">The sequence shown here is derived from an EMBL/GenBank/DDBJ whole genome shotgun (WGS) entry which is preliminary data.</text>
</comment>
<organism evidence="2 3">
    <name type="scientific">Aurantimonas aggregata</name>
    <dbReference type="NCBI Taxonomy" id="2047720"/>
    <lineage>
        <taxon>Bacteria</taxon>
        <taxon>Pseudomonadati</taxon>
        <taxon>Pseudomonadota</taxon>
        <taxon>Alphaproteobacteria</taxon>
        <taxon>Hyphomicrobiales</taxon>
        <taxon>Aurantimonadaceae</taxon>
        <taxon>Aurantimonas</taxon>
    </lineage>
</organism>
<dbReference type="EMBL" id="JAAAMJ010000014">
    <property type="protein sequence ID" value="NDV88310.1"/>
    <property type="molecule type" value="Genomic_DNA"/>
</dbReference>
<dbReference type="RefSeq" id="WP_163045137.1">
    <property type="nucleotide sequence ID" value="NZ_JAAAMJ010000014.1"/>
</dbReference>
<keyword evidence="3" id="KW-1185">Reference proteome</keyword>